<accession>A0AAW0DGX8</accession>
<protein>
    <submittedName>
        <fullName evidence="1">Tyrosinase central domain-containing protein</fullName>
    </submittedName>
</protein>
<dbReference type="Proteomes" id="UP001362999">
    <property type="component" value="Unassembled WGS sequence"/>
</dbReference>
<dbReference type="InterPro" id="IPR032675">
    <property type="entry name" value="LRR_dom_sf"/>
</dbReference>
<proteinExistence type="predicted"/>
<dbReference type="AlphaFoldDB" id="A0AAW0DGX8"/>
<dbReference type="EMBL" id="JAWWNJ010000008">
    <property type="protein sequence ID" value="KAK7050667.1"/>
    <property type="molecule type" value="Genomic_DNA"/>
</dbReference>
<comment type="caution">
    <text evidence="1">The sequence shown here is derived from an EMBL/GenBank/DDBJ whole genome shotgun (WGS) entry which is preliminary data.</text>
</comment>
<evidence type="ECO:0000313" key="1">
    <source>
        <dbReference type="EMBL" id="KAK7050667.1"/>
    </source>
</evidence>
<name>A0AAW0DGX8_9AGAR</name>
<keyword evidence="2" id="KW-1185">Reference proteome</keyword>
<reference evidence="1 2" key="1">
    <citation type="journal article" date="2024" name="J Genomics">
        <title>Draft genome sequencing and assembly of Favolaschia claudopus CIRM-BRFM 2984 isolated from oak limbs.</title>
        <authorList>
            <person name="Navarro D."/>
            <person name="Drula E."/>
            <person name="Chaduli D."/>
            <person name="Cazenave R."/>
            <person name="Ahrendt S."/>
            <person name="Wang J."/>
            <person name="Lipzen A."/>
            <person name="Daum C."/>
            <person name="Barry K."/>
            <person name="Grigoriev I.V."/>
            <person name="Favel A."/>
            <person name="Rosso M.N."/>
            <person name="Martin F."/>
        </authorList>
    </citation>
    <scope>NUCLEOTIDE SEQUENCE [LARGE SCALE GENOMIC DNA]</scope>
    <source>
        <strain evidence="1 2">CIRM-BRFM 2984</strain>
    </source>
</reference>
<dbReference type="SUPFAM" id="SSF52047">
    <property type="entry name" value="RNI-like"/>
    <property type="match status" value="1"/>
</dbReference>
<evidence type="ECO:0000313" key="2">
    <source>
        <dbReference type="Proteomes" id="UP001362999"/>
    </source>
</evidence>
<dbReference type="Gene3D" id="3.80.10.10">
    <property type="entry name" value="Ribonuclease Inhibitor"/>
    <property type="match status" value="1"/>
</dbReference>
<organism evidence="1 2">
    <name type="scientific">Favolaschia claudopus</name>
    <dbReference type="NCBI Taxonomy" id="2862362"/>
    <lineage>
        <taxon>Eukaryota</taxon>
        <taxon>Fungi</taxon>
        <taxon>Dikarya</taxon>
        <taxon>Basidiomycota</taxon>
        <taxon>Agaricomycotina</taxon>
        <taxon>Agaricomycetes</taxon>
        <taxon>Agaricomycetidae</taxon>
        <taxon>Agaricales</taxon>
        <taxon>Marasmiineae</taxon>
        <taxon>Mycenaceae</taxon>
        <taxon>Favolaschia</taxon>
    </lineage>
</organism>
<sequence length="273" mass="31570">MTASDAQLPPELEKYIFELAADSSFHGIPSLLLVARRVHVWIEPYLYRVVRVNVSKTSTAMIRQLLTKPPEFISNAVRHLALEHKAREADKLLTLCKNLIDLSPSSLYNTPDLLPTLSEVRPQQLSLLLGGLFEPSQIDLSHPAFTSLTHLDVCDHSDESLAQICHQIPSLSALTHICLYYGVSRDLALTTLERCPRLKVLMIMWLPEDWETYEEEREPREYDVRFVIGLYDDYWEDWEVNARGGDNGFWIRGENFVERKRRGEIEATRYWLT</sequence>
<gene>
    <name evidence="1" type="ORF">R3P38DRAFT_2866337</name>
</gene>